<proteinExistence type="predicted"/>
<keyword evidence="1" id="KW-1133">Transmembrane helix</keyword>
<feature type="transmembrane region" description="Helical" evidence="1">
    <location>
        <begin position="12"/>
        <end position="29"/>
    </location>
</feature>
<accession>A0AAV4NVU0</accession>
<evidence type="ECO:0000313" key="3">
    <source>
        <dbReference type="Proteomes" id="UP001054837"/>
    </source>
</evidence>
<comment type="caution">
    <text evidence="2">The sequence shown here is derived from an EMBL/GenBank/DDBJ whole genome shotgun (WGS) entry which is preliminary data.</text>
</comment>
<gene>
    <name evidence="2" type="ORF">CDAR_83071</name>
</gene>
<keyword evidence="3" id="KW-1185">Reference proteome</keyword>
<keyword evidence="1" id="KW-0812">Transmembrane</keyword>
<dbReference type="EMBL" id="BPLQ01002030">
    <property type="protein sequence ID" value="GIX87860.1"/>
    <property type="molecule type" value="Genomic_DNA"/>
</dbReference>
<organism evidence="2 3">
    <name type="scientific">Caerostris darwini</name>
    <dbReference type="NCBI Taxonomy" id="1538125"/>
    <lineage>
        <taxon>Eukaryota</taxon>
        <taxon>Metazoa</taxon>
        <taxon>Ecdysozoa</taxon>
        <taxon>Arthropoda</taxon>
        <taxon>Chelicerata</taxon>
        <taxon>Arachnida</taxon>
        <taxon>Araneae</taxon>
        <taxon>Araneomorphae</taxon>
        <taxon>Entelegynae</taxon>
        <taxon>Araneoidea</taxon>
        <taxon>Araneidae</taxon>
        <taxon>Caerostris</taxon>
    </lineage>
</organism>
<reference evidence="2 3" key="1">
    <citation type="submission" date="2021-06" db="EMBL/GenBank/DDBJ databases">
        <title>Caerostris darwini draft genome.</title>
        <authorList>
            <person name="Kono N."/>
            <person name="Arakawa K."/>
        </authorList>
    </citation>
    <scope>NUCLEOTIDE SEQUENCE [LARGE SCALE GENOMIC DNA]</scope>
</reference>
<name>A0AAV4NVU0_9ARAC</name>
<evidence type="ECO:0000313" key="2">
    <source>
        <dbReference type="EMBL" id="GIX87860.1"/>
    </source>
</evidence>
<dbReference type="Proteomes" id="UP001054837">
    <property type="component" value="Unassembled WGS sequence"/>
</dbReference>
<protein>
    <submittedName>
        <fullName evidence="2">Uncharacterized protein</fullName>
    </submittedName>
</protein>
<feature type="transmembrane region" description="Helical" evidence="1">
    <location>
        <begin position="64"/>
        <end position="82"/>
    </location>
</feature>
<keyword evidence="1" id="KW-0472">Membrane</keyword>
<sequence length="106" mass="12329">MHSVEVLDASSVHHFFLAFFSPTLWGVPLHPTPRLYKTSDLQEGGVDNKSMPAFFKSHTNRRRILTRFITGIFLFTSFFQSIVTLKAAYFKSFSFSLFGFVWERKK</sequence>
<evidence type="ECO:0000256" key="1">
    <source>
        <dbReference type="SAM" id="Phobius"/>
    </source>
</evidence>
<dbReference type="AlphaFoldDB" id="A0AAV4NVU0"/>